<name>A0A1H8JGZ9_9SPHN</name>
<keyword evidence="6 9" id="KW-0378">Hydrolase</keyword>
<dbReference type="STRING" id="1166340.SAMN05192583_3583"/>
<dbReference type="RefSeq" id="WP_093667081.1">
    <property type="nucleotide sequence ID" value="NZ_FOCF01000013.1"/>
</dbReference>
<evidence type="ECO:0000256" key="4">
    <source>
        <dbReference type="ARBA" id="ARBA00022692"/>
    </source>
</evidence>
<dbReference type="UniPathway" id="UPA00665"/>
<evidence type="ECO:0000313" key="13">
    <source>
        <dbReference type="Proteomes" id="UP000199206"/>
    </source>
</evidence>
<dbReference type="OrthoDB" id="9810259at2"/>
<dbReference type="InterPro" id="IPR001872">
    <property type="entry name" value="Peptidase_A8"/>
</dbReference>
<feature type="transmembrane region" description="Helical" evidence="9">
    <location>
        <begin position="66"/>
        <end position="87"/>
    </location>
</feature>
<evidence type="ECO:0000256" key="10">
    <source>
        <dbReference type="RuleBase" id="RU000594"/>
    </source>
</evidence>
<gene>
    <name evidence="9" type="primary">lspA</name>
    <name evidence="12" type="ORF">SAMN05192583_3583</name>
</gene>
<comment type="subcellular location">
    <subcellularLocation>
        <location evidence="9">Cell membrane</location>
        <topology evidence="9">Multi-pass membrane protein</topology>
    </subcellularLocation>
</comment>
<comment type="pathway">
    <text evidence="9">Protein modification; lipoprotein biosynthesis (signal peptide cleavage).</text>
</comment>
<feature type="active site" evidence="9">
    <location>
        <position position="120"/>
    </location>
</feature>
<evidence type="ECO:0000313" key="12">
    <source>
        <dbReference type="EMBL" id="SEN79478.1"/>
    </source>
</evidence>
<comment type="function">
    <text evidence="9 10">This protein specifically catalyzes the removal of signal peptides from prolipoproteins.</text>
</comment>
<dbReference type="PANTHER" id="PTHR33695:SF1">
    <property type="entry name" value="LIPOPROTEIN SIGNAL PEPTIDASE"/>
    <property type="match status" value="1"/>
</dbReference>
<reference evidence="13" key="1">
    <citation type="submission" date="2016-10" db="EMBL/GenBank/DDBJ databases">
        <authorList>
            <person name="Varghese N."/>
            <person name="Submissions S."/>
        </authorList>
    </citation>
    <scope>NUCLEOTIDE SEQUENCE [LARGE SCALE GENOMIC DNA]</scope>
    <source>
        <strain evidence="13">S6-262</strain>
    </source>
</reference>
<dbReference type="NCBIfam" id="TIGR00077">
    <property type="entry name" value="lspA"/>
    <property type="match status" value="1"/>
</dbReference>
<organism evidence="12 13">
    <name type="scientific">Sphingomonas gellani</name>
    <dbReference type="NCBI Taxonomy" id="1166340"/>
    <lineage>
        <taxon>Bacteria</taxon>
        <taxon>Pseudomonadati</taxon>
        <taxon>Pseudomonadota</taxon>
        <taxon>Alphaproteobacteria</taxon>
        <taxon>Sphingomonadales</taxon>
        <taxon>Sphingomonadaceae</taxon>
        <taxon>Sphingomonas</taxon>
    </lineage>
</organism>
<comment type="caution">
    <text evidence="9">Lacks conserved residue(s) required for the propagation of feature annotation.</text>
</comment>
<dbReference type="GO" id="GO:0004190">
    <property type="term" value="F:aspartic-type endopeptidase activity"/>
    <property type="evidence" value="ECO:0007669"/>
    <property type="project" value="UniProtKB-UniRule"/>
</dbReference>
<evidence type="ECO:0000256" key="6">
    <source>
        <dbReference type="ARBA" id="ARBA00022801"/>
    </source>
</evidence>
<feature type="active site" evidence="9">
    <location>
        <position position="139"/>
    </location>
</feature>
<feature type="transmembrane region" description="Helical" evidence="9">
    <location>
        <begin position="96"/>
        <end position="113"/>
    </location>
</feature>
<keyword evidence="5 9" id="KW-0064">Aspartyl protease</keyword>
<dbReference type="Pfam" id="PF01252">
    <property type="entry name" value="Peptidase_A8"/>
    <property type="match status" value="1"/>
</dbReference>
<evidence type="ECO:0000256" key="5">
    <source>
        <dbReference type="ARBA" id="ARBA00022750"/>
    </source>
</evidence>
<dbReference type="EMBL" id="FOCF01000013">
    <property type="protein sequence ID" value="SEN79478.1"/>
    <property type="molecule type" value="Genomic_DNA"/>
</dbReference>
<evidence type="ECO:0000256" key="7">
    <source>
        <dbReference type="ARBA" id="ARBA00022989"/>
    </source>
</evidence>
<evidence type="ECO:0000256" key="8">
    <source>
        <dbReference type="ARBA" id="ARBA00023136"/>
    </source>
</evidence>
<dbReference type="GO" id="GO:0006508">
    <property type="term" value="P:proteolysis"/>
    <property type="evidence" value="ECO:0007669"/>
    <property type="project" value="UniProtKB-KW"/>
</dbReference>
<keyword evidence="2 9" id="KW-1003">Cell membrane</keyword>
<evidence type="ECO:0000256" key="1">
    <source>
        <dbReference type="ARBA" id="ARBA00006139"/>
    </source>
</evidence>
<evidence type="ECO:0000256" key="9">
    <source>
        <dbReference type="HAMAP-Rule" id="MF_00161"/>
    </source>
</evidence>
<dbReference type="PROSITE" id="PS00855">
    <property type="entry name" value="SPASE_II"/>
    <property type="match status" value="1"/>
</dbReference>
<protein>
    <recommendedName>
        <fullName evidence="9">Lipoprotein signal peptidase</fullName>
        <ecNumber evidence="9">3.4.23.36</ecNumber>
    </recommendedName>
    <alternativeName>
        <fullName evidence="9">Prolipoprotein signal peptidase</fullName>
    </alternativeName>
    <alternativeName>
        <fullName evidence="9">Signal peptidase II</fullName>
        <shortName evidence="9">SPase II</shortName>
    </alternativeName>
</protein>
<keyword evidence="3 9" id="KW-0645">Protease</keyword>
<comment type="similarity">
    <text evidence="1 9 11">Belongs to the peptidase A8 family.</text>
</comment>
<dbReference type="AlphaFoldDB" id="A0A1H8JGZ9"/>
<feature type="transmembrane region" description="Helical" evidence="9">
    <location>
        <begin position="133"/>
        <end position="155"/>
    </location>
</feature>
<dbReference type="GO" id="GO:0005886">
    <property type="term" value="C:plasma membrane"/>
    <property type="evidence" value="ECO:0007669"/>
    <property type="project" value="UniProtKB-SubCell"/>
</dbReference>
<keyword evidence="7 9" id="KW-1133">Transmembrane helix</keyword>
<sequence>MRDVPRGGLGWAALLFVLDQLTKWAVTGPLGISYSGAVREITGFFALRFVPNHGVSLGFLTANGHFSRWALVALTGAIAVGVAVWMFRERNRADQAALGLVLGGALGNIVDRVRLGYVTDFADLHFGDWRPFLVFNLADAAITIGVLVLLVRALLMRDKRPDAPKDSPVEKVNA</sequence>
<dbReference type="HAMAP" id="MF_00161">
    <property type="entry name" value="LspA"/>
    <property type="match status" value="1"/>
</dbReference>
<keyword evidence="13" id="KW-1185">Reference proteome</keyword>
<keyword evidence="8 9" id="KW-0472">Membrane</keyword>
<evidence type="ECO:0000256" key="2">
    <source>
        <dbReference type="ARBA" id="ARBA00022475"/>
    </source>
</evidence>
<comment type="catalytic activity">
    <reaction evidence="9 10">
        <text>Release of signal peptides from bacterial membrane prolipoproteins. Hydrolyzes -Xaa-Yaa-Zaa-|-(S,diacylglyceryl)Cys-, in which Xaa is hydrophobic (preferably Leu), and Yaa (Ala or Ser) and Zaa (Gly or Ala) have small, neutral side chains.</text>
        <dbReference type="EC" id="3.4.23.36"/>
    </reaction>
</comment>
<evidence type="ECO:0000256" key="3">
    <source>
        <dbReference type="ARBA" id="ARBA00022670"/>
    </source>
</evidence>
<accession>A0A1H8JGZ9</accession>
<dbReference type="Proteomes" id="UP000199206">
    <property type="component" value="Unassembled WGS sequence"/>
</dbReference>
<proteinExistence type="inferred from homology"/>
<evidence type="ECO:0000256" key="11">
    <source>
        <dbReference type="RuleBase" id="RU004181"/>
    </source>
</evidence>
<keyword evidence="4 9" id="KW-0812">Transmembrane</keyword>
<dbReference type="PANTHER" id="PTHR33695">
    <property type="entry name" value="LIPOPROTEIN SIGNAL PEPTIDASE"/>
    <property type="match status" value="1"/>
</dbReference>
<dbReference type="EC" id="3.4.23.36" evidence="9"/>
<dbReference type="PRINTS" id="PR00781">
    <property type="entry name" value="LIPOSIGPTASE"/>
</dbReference>